<dbReference type="SUPFAM" id="SSF53850">
    <property type="entry name" value="Periplasmic binding protein-like II"/>
    <property type="match status" value="1"/>
</dbReference>
<dbReference type="PANTHER" id="PTHR43649">
    <property type="entry name" value="ARABINOSE-BINDING PROTEIN-RELATED"/>
    <property type="match status" value="1"/>
</dbReference>
<feature type="chain" id="PRO_5022916386" description="Extracellular solute-binding protein" evidence="1">
    <location>
        <begin position="21"/>
        <end position="549"/>
    </location>
</feature>
<name>A0A5C1QB78_9SPIO</name>
<reference evidence="2 3" key="1">
    <citation type="submission" date="2019-02" db="EMBL/GenBank/DDBJ databases">
        <authorList>
            <person name="Fomenkov A."/>
            <person name="Dubinina G."/>
            <person name="Grabovich M."/>
            <person name="Vincze T."/>
            <person name="Roberts R.J."/>
        </authorList>
    </citation>
    <scope>NUCLEOTIDE SEQUENCE [LARGE SCALE GENOMIC DNA]</scope>
    <source>
        <strain evidence="2 3">P</strain>
    </source>
</reference>
<evidence type="ECO:0000313" key="3">
    <source>
        <dbReference type="Proteomes" id="UP000323824"/>
    </source>
</evidence>
<evidence type="ECO:0000313" key="2">
    <source>
        <dbReference type="EMBL" id="QEN04119.1"/>
    </source>
</evidence>
<dbReference type="OrthoDB" id="54751at2"/>
<sequence>MKKQLIALIALSLVSVMSFANSNKEQKGADGKTTLSIFIGESMPDYPADGTIVGDRVSELANVDYEFEFLVGELQTRTGIMLASGDYPDIINARGEQHRFLNAGALLPLNDLITTHAPNLKKMLGDQYWEALKEEDGNIYILPDLIPYGETNYTDADKGWWIQKAVLKEAGWPEVKKFEDYWKLIENYKMKHPEINGEETIGFEPLTYDWYRDYLYTAAPLLEGMYSDNPIINKINGKWRVSPLDGTDLEYKYFKFMNEQFNKGLIDPEGFVADKDQYIAKIASGRVLGIFDEYWIMNEAQEILKDENPDRIFVALPLTWDGGDDQYHYAKALATGLGTSITTSCKDPVAAIKFLDTLATDEIQKLATWGVEGVDYSIDSKGKFAKTADQVKQMDENGNWFYPVWGGKYFYEFLPSMDGTFDDGNATRFGMQPSVFKEGLRDSQKEVLDAYGLDSFYEMFTPASNERAMYSPLWSIAPVTGSDEDLVGTKIYDLRTKYCALAMTAEPGDFQNVWDEWMSQISDEDLEIQTNFYQEAINKRLAGYGVDNE</sequence>
<keyword evidence="1" id="KW-0732">Signal</keyword>
<gene>
    <name evidence="2" type="ORF">EW093_05190</name>
</gene>
<evidence type="ECO:0008006" key="4">
    <source>
        <dbReference type="Google" id="ProtNLM"/>
    </source>
</evidence>
<dbReference type="RefSeq" id="WP_149567376.1">
    <property type="nucleotide sequence ID" value="NZ_CP035807.1"/>
</dbReference>
<protein>
    <recommendedName>
        <fullName evidence="4">Extracellular solute-binding protein</fullName>
    </recommendedName>
</protein>
<keyword evidence="3" id="KW-1185">Reference proteome</keyword>
<dbReference type="AlphaFoldDB" id="A0A5C1QB78"/>
<evidence type="ECO:0000256" key="1">
    <source>
        <dbReference type="SAM" id="SignalP"/>
    </source>
</evidence>
<feature type="signal peptide" evidence="1">
    <location>
        <begin position="1"/>
        <end position="20"/>
    </location>
</feature>
<dbReference type="Proteomes" id="UP000323824">
    <property type="component" value="Chromosome"/>
</dbReference>
<dbReference type="EMBL" id="CP035807">
    <property type="protein sequence ID" value="QEN04119.1"/>
    <property type="molecule type" value="Genomic_DNA"/>
</dbReference>
<organism evidence="2 3">
    <name type="scientific">Thiospirochaeta perfilievii</name>
    <dbReference type="NCBI Taxonomy" id="252967"/>
    <lineage>
        <taxon>Bacteria</taxon>
        <taxon>Pseudomonadati</taxon>
        <taxon>Spirochaetota</taxon>
        <taxon>Spirochaetia</taxon>
        <taxon>Spirochaetales</taxon>
        <taxon>Spirochaetaceae</taxon>
        <taxon>Thiospirochaeta</taxon>
    </lineage>
</organism>
<reference evidence="2 3" key="2">
    <citation type="submission" date="2019-09" db="EMBL/GenBank/DDBJ databases">
        <title>Complete Genome Sequence and Methylome Analysis of free living Spirochaetas.</title>
        <authorList>
            <person name="Leshcheva N."/>
            <person name="Mikheeva N."/>
        </authorList>
    </citation>
    <scope>NUCLEOTIDE SEQUENCE [LARGE SCALE GENOMIC DNA]</scope>
    <source>
        <strain evidence="2 3">P</strain>
    </source>
</reference>
<dbReference type="KEGG" id="sper:EW093_05190"/>
<accession>A0A5C1QB78</accession>
<dbReference type="InterPro" id="IPR050490">
    <property type="entry name" value="Bact_solute-bd_prot1"/>
</dbReference>
<dbReference type="PANTHER" id="PTHR43649:SF12">
    <property type="entry name" value="DIACETYLCHITOBIOSE BINDING PROTEIN DASA"/>
    <property type="match status" value="1"/>
</dbReference>
<dbReference type="Gene3D" id="3.40.190.10">
    <property type="entry name" value="Periplasmic binding protein-like II"/>
    <property type="match status" value="2"/>
</dbReference>
<proteinExistence type="predicted"/>